<keyword evidence="6" id="KW-0436">Ligase</keyword>
<dbReference type="SUPFAM" id="SSF47336">
    <property type="entry name" value="ACP-like"/>
    <property type="match status" value="1"/>
</dbReference>
<dbReference type="Pfam" id="PF00441">
    <property type="entry name" value="Acyl-CoA_dh_1"/>
    <property type="match status" value="1"/>
</dbReference>
<feature type="compositionally biased region" description="Low complexity" evidence="11">
    <location>
        <begin position="1145"/>
        <end position="1156"/>
    </location>
</feature>
<dbReference type="InterPro" id="IPR025110">
    <property type="entry name" value="AMP-bd_C"/>
</dbReference>
<keyword evidence="14" id="KW-1185">Reference proteome</keyword>
<dbReference type="InterPro" id="IPR009081">
    <property type="entry name" value="PP-bd_ACP"/>
</dbReference>
<dbReference type="SMART" id="SM00823">
    <property type="entry name" value="PKS_PP"/>
    <property type="match status" value="1"/>
</dbReference>
<dbReference type="InterPro" id="IPR009100">
    <property type="entry name" value="AcylCoA_DH/oxidase_NM_dom_sf"/>
</dbReference>
<evidence type="ECO:0000256" key="2">
    <source>
        <dbReference type="ARBA" id="ARBA00006432"/>
    </source>
</evidence>
<dbReference type="Pfam" id="PF00501">
    <property type="entry name" value="AMP-binding"/>
    <property type="match status" value="1"/>
</dbReference>
<dbReference type="GO" id="GO:0050660">
    <property type="term" value="F:flavin adenine dinucleotide binding"/>
    <property type="evidence" value="ECO:0007669"/>
    <property type="project" value="InterPro"/>
</dbReference>
<dbReference type="GO" id="GO:0016874">
    <property type="term" value="F:ligase activity"/>
    <property type="evidence" value="ECO:0007669"/>
    <property type="project" value="UniProtKB-KW"/>
</dbReference>
<proteinExistence type="inferred from homology"/>
<organism evidence="13 14">
    <name type="scientific">Microcystis panniformis FACHB-1757</name>
    <dbReference type="NCBI Taxonomy" id="1638788"/>
    <lineage>
        <taxon>Bacteria</taxon>
        <taxon>Bacillati</taxon>
        <taxon>Cyanobacteriota</taxon>
        <taxon>Cyanophyceae</taxon>
        <taxon>Oscillatoriophycideae</taxon>
        <taxon>Chroococcales</taxon>
        <taxon>Microcystaceae</taxon>
        <taxon>Microcystis</taxon>
    </lineage>
</organism>
<dbReference type="GO" id="GO:0016627">
    <property type="term" value="F:oxidoreductase activity, acting on the CH-CH group of donors"/>
    <property type="evidence" value="ECO:0007669"/>
    <property type="project" value="InterPro"/>
</dbReference>
<feature type="domain" description="Carrier" evidence="12">
    <location>
        <begin position="1160"/>
        <end position="1234"/>
    </location>
</feature>
<dbReference type="CDD" id="cd05931">
    <property type="entry name" value="FAAL"/>
    <property type="match status" value="1"/>
</dbReference>
<dbReference type="InterPro" id="IPR006091">
    <property type="entry name" value="Acyl-CoA_Oxase/DH_mid-dom"/>
</dbReference>
<dbReference type="Proteomes" id="UP000068167">
    <property type="component" value="Chromosome"/>
</dbReference>
<sequence>MALCLDTKLNLSEISSLVDIIRYRAQYQPQKTAYTFLVDGETEEKRLTYGELFLEAQAIANSLQSILLPGERVLLAYPSGLEFITGFFGCLLAGVVAIPVNLPKKNQKMARLTSILNNSQASLLLSTQSELDQLKRQLDRDIPFLATDSLIGKSLAEDHPTQIKPETLAFLQYTSGSTGTPKGVMVNHENLLNNLRDIASGILDLDGEQDEKSVMVTWLPTFHDMGLIYGILLPFYRGFPCYLMSPVSFLQRPFGWLNAISKYRATHTAAPNFAYKRCLDKIKEEQLTDLDLSSWKVAINGAETVRIEILSEFARKFAPCGFEFAAFCPGYGLAEATLKVAAVRKNQVPQICWVEKAALNRHQIVFTEKSPNSQSLVSCGQTEIDTEIAIVNPETCQRCPSQQVGEIWVKGKTVAQGYWQHPEATEKTFQAVIADTGQGFYLRTGDLGFIHQGQLYITGRLKDLMIIRGGNYYPQDIEQTVEQCYPDFCPSGTAAFTVEIEAEEKLVLVQEVERTAIRRFNQQKALEAVRRAVFQEHELQVYDIAFIKPASLSKTSSGKIQRHACRQQYLNQQLPLISSPMPTLTPPLSSHQADPTTASQEKTEQILTWLRDYAKTRINSHLIDDRRCVPPYIVMDFGNQGLMGMQIPEEYGGIALNNRNFLQVMEQLAAIDLTLATMVSLNNSLGIRPLLNYGTISLKQELLPLLATGRQLSSFGMTEPEAGANIGAISTVAVPDGRDKWRIRGLKRWNGSAWAGMINVFVRLLDSEEPGNNGLTGFLVRQGTPGLRLGPESLTMGLRGIMQNAIYFEDVLVTKEQLLGELGNGTEPADDALLYARLGIGMMGVGGMKRCLQLMLRYASRRSIATGKLLESPITLARFDHLTGATVALSSLLKCITTALDQKVAVPREMAVIAKITGADYLWEAADSLVQMLGGRGYMETNLAPQILRDARVLRIGEGPNESLKIFLGKSITHTDKLGEFLTKVLEAPEIALQLHSTAQSINQRCLQSNLWGDRSAALAWAYSLIGELGCYAALVATTAKMSQIHPGEKYSHALAWSQLQFDLSVQKALRGTPEENFASSVATIRDRILDYTQSIDDIEQRLEGSDYQLDELLTLEPEAKQTHPQAETSLVEIASQPRQDRVNSPSSPKKSLLSQQTPEKVEMWLSNWLHQKLKVNPATIQTSQSFADFGLDSIFAVELAQDLADWSGIPVEATIVWNYPTIDSLAEYLANQINQSNTGAESANNREKSEILAVLPQISEEEISAFFS</sequence>
<dbReference type="PATRIC" id="fig|1638788.3.peg.5274"/>
<evidence type="ECO:0000313" key="14">
    <source>
        <dbReference type="Proteomes" id="UP000068167"/>
    </source>
</evidence>
<evidence type="ECO:0000256" key="9">
    <source>
        <dbReference type="ARBA" id="ARBA00022832"/>
    </source>
</evidence>
<evidence type="ECO:0000256" key="4">
    <source>
        <dbReference type="ARBA" id="ARBA00022450"/>
    </source>
</evidence>
<evidence type="ECO:0000313" key="13">
    <source>
        <dbReference type="EMBL" id="AKV70078.1"/>
    </source>
</evidence>
<dbReference type="Pfam" id="PF00550">
    <property type="entry name" value="PP-binding"/>
    <property type="match status" value="1"/>
</dbReference>
<dbReference type="InterPro" id="IPR037069">
    <property type="entry name" value="AcylCoA_DH/ox_N_sf"/>
</dbReference>
<dbReference type="SUPFAM" id="SSF47203">
    <property type="entry name" value="Acyl-CoA dehydrogenase C-terminal domain-like"/>
    <property type="match status" value="1"/>
</dbReference>
<dbReference type="InterPro" id="IPR020806">
    <property type="entry name" value="PKS_PP-bd"/>
</dbReference>
<dbReference type="InterPro" id="IPR042099">
    <property type="entry name" value="ANL_N_sf"/>
</dbReference>
<dbReference type="RefSeq" id="WP_052277744.1">
    <property type="nucleotide sequence ID" value="NZ_CP011339.1"/>
</dbReference>
<evidence type="ECO:0000256" key="10">
    <source>
        <dbReference type="ARBA" id="ARBA00023098"/>
    </source>
</evidence>
<keyword evidence="9" id="KW-0276">Fatty acid metabolism</keyword>
<dbReference type="PROSITE" id="PS00455">
    <property type="entry name" value="AMP_BINDING"/>
    <property type="match status" value="1"/>
</dbReference>
<dbReference type="Gene3D" id="1.10.1200.10">
    <property type="entry name" value="ACP-like"/>
    <property type="match status" value="1"/>
</dbReference>
<dbReference type="GO" id="GO:0006633">
    <property type="term" value="P:fatty acid biosynthetic process"/>
    <property type="evidence" value="ECO:0007669"/>
    <property type="project" value="TreeGrafter"/>
</dbReference>
<comment type="cofactor">
    <cofactor evidence="1">
        <name>FAD</name>
        <dbReference type="ChEBI" id="CHEBI:57692"/>
    </cofactor>
</comment>
<feature type="compositionally biased region" description="Low complexity" evidence="11">
    <location>
        <begin position="581"/>
        <end position="590"/>
    </location>
</feature>
<dbReference type="Pfam" id="PF23024">
    <property type="entry name" value="AMP-dom_DIP2-like"/>
    <property type="match status" value="1"/>
</dbReference>
<dbReference type="Gene3D" id="1.20.140.10">
    <property type="entry name" value="Butyryl-CoA Dehydrogenase, subunit A, domain 3"/>
    <property type="match status" value="1"/>
</dbReference>
<evidence type="ECO:0000259" key="12">
    <source>
        <dbReference type="PROSITE" id="PS50075"/>
    </source>
</evidence>
<dbReference type="InterPro" id="IPR020845">
    <property type="entry name" value="AMP-binding_CS"/>
</dbReference>
<dbReference type="PANTHER" id="PTHR22754">
    <property type="entry name" value="DISCO-INTERACTING PROTEIN 2 DIP2 -RELATED"/>
    <property type="match status" value="1"/>
</dbReference>
<dbReference type="GO" id="GO:0031177">
    <property type="term" value="F:phosphopantetheine binding"/>
    <property type="evidence" value="ECO:0007669"/>
    <property type="project" value="InterPro"/>
</dbReference>
<comment type="similarity">
    <text evidence="3">Belongs to the acyl-CoA dehydrogenase family.</text>
</comment>
<dbReference type="PROSITE" id="PS50075">
    <property type="entry name" value="CARRIER"/>
    <property type="match status" value="1"/>
</dbReference>
<dbReference type="InterPro" id="IPR009075">
    <property type="entry name" value="AcylCo_DH/oxidase_C"/>
</dbReference>
<evidence type="ECO:0000256" key="3">
    <source>
        <dbReference type="ARBA" id="ARBA00009347"/>
    </source>
</evidence>
<dbReference type="GO" id="GO:0071766">
    <property type="term" value="P:Actinobacterium-type cell wall biogenesis"/>
    <property type="evidence" value="ECO:0007669"/>
    <property type="project" value="UniProtKB-ARBA"/>
</dbReference>
<dbReference type="KEGG" id="mpk:VL20_5229"/>
<evidence type="ECO:0000256" key="7">
    <source>
        <dbReference type="ARBA" id="ARBA00022630"/>
    </source>
</evidence>
<feature type="compositionally biased region" description="Polar residues" evidence="11">
    <location>
        <begin position="591"/>
        <end position="600"/>
    </location>
</feature>
<dbReference type="SUPFAM" id="SSF56645">
    <property type="entry name" value="Acyl-CoA dehydrogenase NM domain-like"/>
    <property type="match status" value="1"/>
</dbReference>
<evidence type="ECO:0000256" key="8">
    <source>
        <dbReference type="ARBA" id="ARBA00022827"/>
    </source>
</evidence>
<keyword evidence="10" id="KW-0443">Lipid metabolism</keyword>
<keyword evidence="8" id="KW-0274">FAD</keyword>
<evidence type="ECO:0000256" key="11">
    <source>
        <dbReference type="SAM" id="MobiDB-lite"/>
    </source>
</evidence>
<dbReference type="InterPro" id="IPR046373">
    <property type="entry name" value="Acyl-CoA_Oxase/DH_mid-dom_sf"/>
</dbReference>
<protein>
    <submittedName>
        <fullName evidence="13">Peptide synthetase</fullName>
    </submittedName>
</protein>
<evidence type="ECO:0000256" key="5">
    <source>
        <dbReference type="ARBA" id="ARBA00022553"/>
    </source>
</evidence>
<dbReference type="InterPro" id="IPR036250">
    <property type="entry name" value="AcylCo_DH-like_C"/>
</dbReference>
<comment type="similarity">
    <text evidence="2">Belongs to the ATP-dependent AMP-binding enzyme family.</text>
</comment>
<keyword evidence="5" id="KW-0597">Phosphoprotein</keyword>
<evidence type="ECO:0000256" key="1">
    <source>
        <dbReference type="ARBA" id="ARBA00001974"/>
    </source>
</evidence>
<dbReference type="Gene3D" id="3.40.50.12780">
    <property type="entry name" value="N-terminal domain of ligase-like"/>
    <property type="match status" value="1"/>
</dbReference>
<dbReference type="AlphaFoldDB" id="A0A0K1S7S0"/>
<dbReference type="GO" id="GO:0070566">
    <property type="term" value="F:adenylyltransferase activity"/>
    <property type="evidence" value="ECO:0007669"/>
    <property type="project" value="TreeGrafter"/>
</dbReference>
<feature type="region of interest" description="Disordered" evidence="11">
    <location>
        <begin position="1120"/>
        <end position="1156"/>
    </location>
</feature>
<keyword evidence="4" id="KW-0596">Phosphopantetheine</keyword>
<name>A0A0K1S7S0_9CHRO</name>
<dbReference type="InterPro" id="IPR013786">
    <property type="entry name" value="AcylCoA_DH/ox_N"/>
</dbReference>
<dbReference type="PANTHER" id="PTHR22754:SF32">
    <property type="entry name" value="DISCO-INTERACTING PROTEIN 2"/>
    <property type="match status" value="1"/>
</dbReference>
<dbReference type="InterPro" id="IPR040097">
    <property type="entry name" value="FAAL/FAAC"/>
</dbReference>
<dbReference type="Gene3D" id="1.10.540.10">
    <property type="entry name" value="Acyl-CoA dehydrogenase/oxidase, N-terminal domain"/>
    <property type="match status" value="1"/>
</dbReference>
<dbReference type="InterPro" id="IPR000873">
    <property type="entry name" value="AMP-dep_synth/lig_dom"/>
</dbReference>
<dbReference type="Gene3D" id="2.40.110.10">
    <property type="entry name" value="Butyryl-CoA Dehydrogenase, subunit A, domain 2"/>
    <property type="match status" value="1"/>
</dbReference>
<dbReference type="FunFam" id="3.40.50.12780:FF:000013">
    <property type="entry name" value="Long-chain-fatty-acid--AMP ligase FadD32"/>
    <property type="match status" value="1"/>
</dbReference>
<feature type="region of interest" description="Disordered" evidence="11">
    <location>
        <begin position="581"/>
        <end position="601"/>
    </location>
</feature>
<dbReference type="Pfam" id="PF02770">
    <property type="entry name" value="Acyl-CoA_dh_M"/>
    <property type="match status" value="1"/>
</dbReference>
<dbReference type="EMBL" id="CP011339">
    <property type="protein sequence ID" value="AKV70078.1"/>
    <property type="molecule type" value="Genomic_DNA"/>
</dbReference>
<dbReference type="Gene3D" id="3.30.300.30">
    <property type="match status" value="1"/>
</dbReference>
<dbReference type="CDD" id="cd00567">
    <property type="entry name" value="ACAD"/>
    <property type="match status" value="1"/>
</dbReference>
<dbReference type="SMART" id="SM01294">
    <property type="entry name" value="PKS_PP_betabranch"/>
    <property type="match status" value="1"/>
</dbReference>
<keyword evidence="7" id="KW-0285">Flavoprotein</keyword>
<evidence type="ECO:0000256" key="6">
    <source>
        <dbReference type="ARBA" id="ARBA00022598"/>
    </source>
</evidence>
<accession>A0A0K1S7S0</accession>
<reference evidence="13 14" key="1">
    <citation type="journal article" date="2016" name="Stand. Genomic Sci.">
        <title>Complete genome sequence and genomic characterization of Microcystis panniformis FACHB 1757 by third-generation sequencing.</title>
        <authorList>
            <person name="Zhang J.Y."/>
            <person name="Guan R."/>
            <person name="Zhang H.J."/>
            <person name="Li H."/>
            <person name="Xiao P."/>
            <person name="Yu G.L."/>
            <person name="Du L."/>
            <person name="Cao D.M."/>
            <person name="Zhu B.C."/>
            <person name="Li R.H."/>
            <person name="Lu Z.H."/>
        </authorList>
    </citation>
    <scope>NUCLEOTIDE SEQUENCE [LARGE SCALE GENOMIC DNA]</scope>
    <source>
        <strain evidence="13 14">FACHB-1757</strain>
    </source>
</reference>
<dbReference type="SUPFAM" id="SSF56801">
    <property type="entry name" value="Acetyl-CoA synthetase-like"/>
    <property type="match status" value="1"/>
</dbReference>
<dbReference type="GO" id="GO:0005886">
    <property type="term" value="C:plasma membrane"/>
    <property type="evidence" value="ECO:0007669"/>
    <property type="project" value="TreeGrafter"/>
</dbReference>
<dbReference type="Pfam" id="PF02771">
    <property type="entry name" value="Acyl-CoA_dh_N"/>
    <property type="match status" value="1"/>
</dbReference>
<dbReference type="InterPro" id="IPR045851">
    <property type="entry name" value="AMP-bd_C_sf"/>
</dbReference>
<dbReference type="InterPro" id="IPR036736">
    <property type="entry name" value="ACP-like_sf"/>
</dbReference>
<gene>
    <name evidence="13" type="ORF">VL20_5229</name>
</gene>